<dbReference type="PIR" id="A96674">
    <property type="entry name" value="A96674"/>
</dbReference>
<proteinExistence type="predicted"/>
<sequence>YSLVLRLPLPPLSLTGSSPSGENLSQLKASHRDILVSNFVKDEAMKSLIWLTAEEAAKNRGKVLSLYRQLLRSINSPKLQLSYASRLAKKAEVRTIFLFGSEEISKHNVADLIRTGEYALSQLKQGKIPNNSTQY</sequence>
<accession>Q9SS56</accession>
<organism evidence="2">
    <name type="scientific">Arabidopsis thaliana</name>
    <name type="common">Mouse-ear cress</name>
    <dbReference type="NCBI Taxonomy" id="3702"/>
    <lineage>
        <taxon>Eukaryota</taxon>
        <taxon>Viridiplantae</taxon>
        <taxon>Streptophyta</taxon>
        <taxon>Embryophyta</taxon>
        <taxon>Tracheophyta</taxon>
        <taxon>Spermatophyta</taxon>
        <taxon>Magnoliopsida</taxon>
        <taxon>eudicotyledons</taxon>
        <taxon>Gunneridae</taxon>
        <taxon>Pentapetalae</taxon>
        <taxon>rosids</taxon>
        <taxon>malvids</taxon>
        <taxon>Brassicales</taxon>
        <taxon>Brassicaceae</taxon>
        <taxon>Camelineae</taxon>
        <taxon>Arabidopsis</taxon>
    </lineage>
</organism>
<protein>
    <submittedName>
        <fullName evidence="2">F16G16.3 protein</fullName>
    </submittedName>
</protein>
<name>Q9SS56_ARATH</name>
<feature type="domain" description="LYR motif containing" evidence="1">
    <location>
        <begin position="56"/>
        <end position="124"/>
    </location>
</feature>
<dbReference type="PANTHER" id="PTHR36724">
    <property type="entry name" value="COMPLEX 1 LYR-LIKE PROTEIN"/>
    <property type="match status" value="1"/>
</dbReference>
<dbReference type="Pfam" id="PF23655">
    <property type="entry name" value="LYRM_2"/>
    <property type="match status" value="1"/>
</dbReference>
<evidence type="ECO:0000313" key="2">
    <source>
        <dbReference type="EMBL" id="AAF06043.1"/>
    </source>
</evidence>
<dbReference type="PhylomeDB" id="Q9SS56"/>
<reference evidence="2" key="3">
    <citation type="submission" date="2001-01" db="EMBL/GenBank/DDBJ databases">
        <title>Arabidopsis thaliana chromosome 1 BAC F16G16 sequence.</title>
        <authorList>
            <person name="Schwartz J.R."/>
            <person name="Yu G."/>
            <person name="Toriumi M."/>
            <person name="Lenz C."/>
            <person name="Liu S."/>
            <person name="Lee J.M."/>
            <person name="Li J."/>
            <person name="Gonzalez A."/>
            <person name="Liu A."/>
            <person name="Liu K."/>
            <person name="Sakano H."/>
            <person name="Vaysberg M."/>
            <person name="Chin C."/>
            <person name="Choi E."/>
            <person name="Chiou J."/>
            <person name="Altafi H."/>
            <person name="Araujo R."/>
            <person name="Brooks S."/>
            <person name="Buehler E."/>
            <person name="Chao Q."/>
            <person name="Conn L."/>
            <person name="Conway A."/>
            <person name="Dunn P."/>
            <person name="Hansen N."/>
            <person name="Howng B."/>
            <person name="Huizar L."/>
            <person name="Johnson-Hopson C."/>
            <person name="Khan S."/>
            <person name="Kim C."/>
            <person name="Lam B."/>
            <person name="Nguyen M."/>
            <person name="Palm C."/>
            <person name="Rowley D."/>
            <person name="Shinn P."/>
            <person name="Southwick A."/>
            <person name="Tambunga G."/>
            <person name="Walker M."/>
            <person name="Davis R.W."/>
            <person name="Ecker J.R."/>
            <person name="Federspiel N.A."/>
            <person name="Theologis A."/>
        </authorList>
    </citation>
    <scope>NUCLEOTIDE SEQUENCE</scope>
</reference>
<dbReference type="EMBL" id="AC009360">
    <property type="protein sequence ID" value="AAF06043.1"/>
    <property type="molecule type" value="Genomic_DNA"/>
</dbReference>
<dbReference type="ExpressionAtlas" id="Q9SS56">
    <property type="expression patterns" value="baseline and differential"/>
</dbReference>
<evidence type="ECO:0000259" key="1">
    <source>
        <dbReference type="Pfam" id="PF23655"/>
    </source>
</evidence>
<dbReference type="PANTHER" id="PTHR36724:SF1">
    <property type="entry name" value="COMPLEX 1 LYR-LIKE PROTEIN"/>
    <property type="match status" value="1"/>
</dbReference>
<dbReference type="AlphaFoldDB" id="Q9SS56"/>
<dbReference type="InterPro" id="IPR056185">
    <property type="entry name" value="LYRM_2_plant"/>
</dbReference>
<feature type="non-terminal residue" evidence="2">
    <location>
        <position position="1"/>
    </location>
</feature>
<gene>
    <name evidence="2" type="primary">F16G16.3</name>
</gene>
<reference evidence="2" key="1">
    <citation type="submission" date="1999-11" db="EMBL/GenBank/DDBJ databases">
        <authorList>
            <person name="Theologis"/>
        </authorList>
    </citation>
    <scope>NUCLEOTIDE SEQUENCE</scope>
</reference>
<reference key="2">
    <citation type="journal article" date="2000" name="Nature">
        <title>Sequence and analysis of chromosome 1 of the plant Arabidopsis thaliana.</title>
        <authorList>
            <person name="Theologis A."/>
            <person name="Ecker J.R."/>
            <person name="Palm C.J."/>
            <person name="Federspiel N.A."/>
            <person name="Kaul S."/>
            <person name="White O."/>
            <person name="Alonso J."/>
            <person name="Altafi H."/>
            <person name="Araujo R."/>
            <person name="Bowman C.L."/>
            <person name="Brooks S.Y."/>
            <person name="Buehler E."/>
            <person name="Chan A."/>
            <person name="Chao Q."/>
            <person name="Chen H."/>
            <person name="Cheuk R.F."/>
            <person name="Chin C.W."/>
            <person name="Chung M.K."/>
            <person name="Conn L."/>
            <person name="Conway A.B."/>
            <person name="Conway A.R."/>
            <person name="Creasy T.H."/>
            <person name="Dewar K."/>
            <person name="Dunn P."/>
            <person name="Etgu P."/>
            <person name="Feldblyum T.V."/>
            <person name="Feng J."/>
            <person name="Fong B."/>
            <person name="Fujii C.Y."/>
            <person name="Gill J.E."/>
            <person name="Goldsmith A.D."/>
            <person name="Haas B."/>
            <person name="Hansen N.F."/>
            <person name="Hughes B."/>
            <person name="Huizar L."/>
            <person name="Hunter J.L."/>
            <person name="Jenkins J."/>
            <person name="Johnson-Hopson C."/>
            <person name="Khan S."/>
            <person name="Khaykin E."/>
            <person name="Kim C.J."/>
            <person name="Koo H.L."/>
            <person name="Kremenetskaia I."/>
            <person name="Kurtz D.B."/>
            <person name="Kwan A."/>
            <person name="Lam B."/>
            <person name="Langin-Hooper S."/>
            <person name="Lee A."/>
            <person name="Lee J.M."/>
            <person name="Lenz C.A."/>
            <person name="Li J.H."/>
            <person name="Li Y."/>
            <person name="Lin X."/>
            <person name="Liu S.X."/>
            <person name="Liu Z.A."/>
            <person name="Luros J.S."/>
            <person name="Maiti R."/>
            <person name="Marziali A."/>
            <person name="Militscher J."/>
            <person name="Miranda M."/>
            <person name="Nguyen M."/>
            <person name="Nierman W.C."/>
            <person name="Osborne B.I."/>
            <person name="Pai G."/>
            <person name="Peterson J."/>
            <person name="Pham P.K."/>
            <person name="Rizzo M."/>
            <person name="Rooney T."/>
            <person name="Rowley D."/>
            <person name="Sakano H."/>
            <person name="Salzberg S.L."/>
            <person name="Schwartz J.R."/>
            <person name="Shinn P."/>
            <person name="Southwick A.M."/>
            <person name="Sun H."/>
            <person name="Tallon L.J."/>
            <person name="Tambunga G."/>
            <person name="Toriumi M.J."/>
            <person name="Town C.D."/>
            <person name="Utterback T."/>
            <person name="Van Aken S."/>
            <person name="Vaysberg M."/>
            <person name="Vysotskaia V.S."/>
            <person name="Walker M."/>
            <person name="Wu D."/>
            <person name="Yu G."/>
            <person name="Fraser C.M."/>
            <person name="Venter J.C."/>
            <person name="Davis R.W."/>
        </authorList>
    </citation>
    <scope>NUCLEOTIDE SEQUENCE [LARGE SCALE GENOMIC DNA]</scope>
    <source>
        <strain>cv. Columbia</strain>
    </source>
</reference>